<dbReference type="Gene3D" id="3.90.640.90">
    <property type="entry name" value="Anti-proliferative protein, N-terminal domain"/>
    <property type="match status" value="1"/>
</dbReference>
<keyword evidence="4" id="KW-1185">Reference proteome</keyword>
<evidence type="ECO:0000256" key="1">
    <source>
        <dbReference type="ARBA" id="ARBA00007989"/>
    </source>
</evidence>
<sequence>MRGQEKKRWAGPGLGITAHSPGLEQLLRSVKMSIFVPAEMREEIVAGVNYLKALTNGSYRLDPVLVEVFGERLMEILCRRYTGHWYPEKPMKGQAYRCIRINQHQKDESILEACALCGITDTDLALPREITLWIDPYEVSCQLREYSHPYTVASFDPMDNRTLPSSLESDIPTTSLDSGIGSTSPSSSFASSIGDMGEDMDSGVDSSTEELAHIYSEQATWTPGGVCQTPPSRGLYRTSSPLWIPSWRAADYMYSMKSPEQNFWM</sequence>
<proteinExistence type="inferred from homology"/>
<dbReference type="PANTHER" id="PTHR22978">
    <property type="entry name" value="B-CELL TRANSLOCATION GENE"/>
    <property type="match status" value="1"/>
</dbReference>
<dbReference type="PANTHER" id="PTHR22978:SF46">
    <property type="entry name" value="LOW QUALITY PROTEIN: MATERNAL B9.10 PROTEIN-LIKE"/>
    <property type="match status" value="1"/>
</dbReference>
<dbReference type="GeneID" id="496384"/>
<dbReference type="SMART" id="SM00099">
    <property type="entry name" value="btg1"/>
    <property type="match status" value="1"/>
</dbReference>
<gene>
    <name evidence="5" type="primary">btg5.2.S</name>
    <name evidence="5" type="synonym">btg-x</name>
    <name evidence="5" type="synonym">MGC76328.S</name>
    <name evidence="5" type="synonym">xBtg-x</name>
</gene>
<dbReference type="InterPro" id="IPR033332">
    <property type="entry name" value="BTG"/>
</dbReference>
<feature type="region of interest" description="Disordered" evidence="2">
    <location>
        <begin position="175"/>
        <end position="204"/>
    </location>
</feature>
<dbReference type="FunFam" id="3.90.640.90:FF:000002">
    <property type="entry name" value="BTG anti-proliferation factor 4"/>
    <property type="match status" value="1"/>
</dbReference>
<evidence type="ECO:0000313" key="5">
    <source>
        <dbReference type="RefSeq" id="XP_041426489.1"/>
    </source>
</evidence>
<dbReference type="PROSITE" id="PS00960">
    <property type="entry name" value="BTG_1"/>
    <property type="match status" value="1"/>
</dbReference>
<comment type="similarity">
    <text evidence="1">Belongs to the BTG family.</text>
</comment>
<dbReference type="RefSeq" id="XP_041426489.1">
    <property type="nucleotide sequence ID" value="XM_041570555.1"/>
</dbReference>
<protein>
    <submittedName>
        <fullName evidence="5">B-cell translocation gene 5, gene 2 S homeolog isoform X1</fullName>
    </submittedName>
</protein>
<reference evidence="5" key="1">
    <citation type="submission" date="2025-08" db="UniProtKB">
        <authorList>
            <consortium name="RefSeq"/>
        </authorList>
    </citation>
    <scope>IDENTIFICATION</scope>
    <source>
        <strain evidence="5">J_2021</strain>
        <tissue evidence="5">Erythrocytes</tissue>
    </source>
</reference>
<feature type="compositionally biased region" description="Low complexity" evidence="2">
    <location>
        <begin position="175"/>
        <end position="192"/>
    </location>
</feature>
<dbReference type="CTD" id="496384"/>
<dbReference type="GO" id="GO:0005737">
    <property type="term" value="C:cytoplasm"/>
    <property type="evidence" value="ECO:0000318"/>
    <property type="project" value="GO_Central"/>
</dbReference>
<dbReference type="Pfam" id="PF07742">
    <property type="entry name" value="BTG"/>
    <property type="match status" value="1"/>
</dbReference>
<dbReference type="InterPro" id="IPR002087">
    <property type="entry name" value="Anti_prolifrtn"/>
</dbReference>
<dbReference type="Proteomes" id="UP000186698">
    <property type="component" value="Chromosome 7S"/>
</dbReference>
<accession>A0A8J1LBY3</accession>
<dbReference type="PRINTS" id="PR00310">
    <property type="entry name" value="ANTIPRLFBTG1"/>
</dbReference>
<organism evidence="4 5">
    <name type="scientific">Xenopus laevis</name>
    <name type="common">African clawed frog</name>
    <dbReference type="NCBI Taxonomy" id="8355"/>
    <lineage>
        <taxon>Eukaryota</taxon>
        <taxon>Metazoa</taxon>
        <taxon>Chordata</taxon>
        <taxon>Craniata</taxon>
        <taxon>Vertebrata</taxon>
        <taxon>Euteleostomi</taxon>
        <taxon>Amphibia</taxon>
        <taxon>Batrachia</taxon>
        <taxon>Anura</taxon>
        <taxon>Pipoidea</taxon>
        <taxon>Pipidae</taxon>
        <taxon>Xenopodinae</taxon>
        <taxon>Xenopus</taxon>
        <taxon>Xenopus</taxon>
    </lineage>
</organism>
<dbReference type="AlphaFoldDB" id="A0A8J1LBY3"/>
<evidence type="ECO:0000259" key="3">
    <source>
        <dbReference type="PROSITE" id="PS00960"/>
    </source>
</evidence>
<dbReference type="SUPFAM" id="SSF160696">
    <property type="entry name" value="BTG domain-like"/>
    <property type="match status" value="1"/>
</dbReference>
<dbReference type="InterPro" id="IPR036054">
    <property type="entry name" value="BTG-like_sf"/>
</dbReference>
<evidence type="ECO:0000313" key="4">
    <source>
        <dbReference type="Proteomes" id="UP000186698"/>
    </source>
</evidence>
<evidence type="ECO:0000256" key="2">
    <source>
        <dbReference type="SAM" id="MobiDB-lite"/>
    </source>
</evidence>
<name>A0A8J1LBY3_XENLA</name>
<feature type="domain" description="Anti-proliferative protein" evidence="3">
    <location>
        <begin position="81"/>
        <end position="101"/>
    </location>
</feature>
<dbReference type="GO" id="GO:0005634">
    <property type="term" value="C:nucleus"/>
    <property type="evidence" value="ECO:0000318"/>
    <property type="project" value="GO_Central"/>
</dbReference>
<dbReference type="OrthoDB" id="19928at2759"/>